<organism evidence="1 2">
    <name type="scientific">Bacteroides pyogenes JCM 6292</name>
    <dbReference type="NCBI Taxonomy" id="1235809"/>
    <lineage>
        <taxon>Bacteria</taxon>
        <taxon>Pseudomonadati</taxon>
        <taxon>Bacteroidota</taxon>
        <taxon>Bacteroidia</taxon>
        <taxon>Bacteroidales</taxon>
        <taxon>Bacteroidaceae</taxon>
        <taxon>Bacteroides</taxon>
    </lineage>
</organism>
<proteinExistence type="predicted"/>
<evidence type="ECO:0000313" key="1">
    <source>
        <dbReference type="EMBL" id="GAE16811.1"/>
    </source>
</evidence>
<accession>W4PAI7</accession>
<protein>
    <submittedName>
        <fullName evidence="1">Uncharacterized protein</fullName>
    </submittedName>
</protein>
<dbReference type="Proteomes" id="UP000018861">
    <property type="component" value="Unassembled WGS sequence"/>
</dbReference>
<reference evidence="1 2" key="1">
    <citation type="journal article" date="2014" name="Genome Announc.">
        <title>Draft Genome Sequences of Three Strains of Bacteroides pyogenes Isolated from a Cat and Swine.</title>
        <authorList>
            <person name="Sakamoto M."/>
            <person name="Oshima K."/>
            <person name="Suda W."/>
            <person name="Kitamura K."/>
            <person name="Iida T."/>
            <person name="Hattori M."/>
            <person name="Ohkuma M."/>
        </authorList>
    </citation>
    <scope>NUCLEOTIDE SEQUENCE [LARGE SCALE GENOMIC DNA]</scope>
    <source>
        <strain evidence="1 2">JCM 6292</strain>
    </source>
</reference>
<comment type="caution">
    <text evidence="1">The sequence shown here is derived from an EMBL/GenBank/DDBJ whole genome shotgun (WGS) entry which is preliminary data.</text>
</comment>
<evidence type="ECO:0000313" key="2">
    <source>
        <dbReference type="Proteomes" id="UP000018861"/>
    </source>
</evidence>
<gene>
    <name evidence="1" type="ORF">JCM6292_3306</name>
</gene>
<name>W4PAI7_9BACE</name>
<sequence>MAALSDEASMRGFYYLQKVLKNTSVVLARMPETTQANICFADNLLYGKRSPNNNDMN</sequence>
<dbReference type="EMBL" id="BAIQ01000044">
    <property type="protein sequence ID" value="GAE16811.1"/>
    <property type="molecule type" value="Genomic_DNA"/>
</dbReference>
<dbReference type="AlphaFoldDB" id="W4PAI7"/>